<keyword evidence="2" id="KW-1185">Reference proteome</keyword>
<reference evidence="1" key="1">
    <citation type="journal article" date="2020" name="Stud. Mycol.">
        <title>101 Dothideomycetes genomes: a test case for predicting lifestyles and emergence of pathogens.</title>
        <authorList>
            <person name="Haridas S."/>
            <person name="Albert R."/>
            <person name="Binder M."/>
            <person name="Bloem J."/>
            <person name="Labutti K."/>
            <person name="Salamov A."/>
            <person name="Andreopoulos B."/>
            <person name="Baker S."/>
            <person name="Barry K."/>
            <person name="Bills G."/>
            <person name="Bluhm B."/>
            <person name="Cannon C."/>
            <person name="Castanera R."/>
            <person name="Culley D."/>
            <person name="Daum C."/>
            <person name="Ezra D."/>
            <person name="Gonzalez J."/>
            <person name="Henrissat B."/>
            <person name="Kuo A."/>
            <person name="Liang C."/>
            <person name="Lipzen A."/>
            <person name="Lutzoni F."/>
            <person name="Magnuson J."/>
            <person name="Mondo S."/>
            <person name="Nolan M."/>
            <person name="Ohm R."/>
            <person name="Pangilinan J."/>
            <person name="Park H.-J."/>
            <person name="Ramirez L."/>
            <person name="Alfaro M."/>
            <person name="Sun H."/>
            <person name="Tritt A."/>
            <person name="Yoshinaga Y."/>
            <person name="Zwiers L.-H."/>
            <person name="Turgeon B."/>
            <person name="Goodwin S."/>
            <person name="Spatafora J."/>
            <person name="Crous P."/>
            <person name="Grigoriev I."/>
        </authorList>
    </citation>
    <scope>NUCLEOTIDE SEQUENCE</scope>
    <source>
        <strain evidence="1">CBS 207.26</strain>
    </source>
</reference>
<gene>
    <name evidence="1" type="ORF">K469DRAFT_139020</name>
</gene>
<evidence type="ECO:0000313" key="1">
    <source>
        <dbReference type="EMBL" id="KAF2186477.1"/>
    </source>
</evidence>
<evidence type="ECO:0000313" key="2">
    <source>
        <dbReference type="Proteomes" id="UP000800200"/>
    </source>
</evidence>
<protein>
    <submittedName>
        <fullName evidence="1">Uncharacterized protein</fullName>
    </submittedName>
</protein>
<dbReference type="AlphaFoldDB" id="A0A6A6E3H1"/>
<accession>A0A6A6E3H1</accession>
<name>A0A6A6E3H1_9PEZI</name>
<organism evidence="1 2">
    <name type="scientific">Zopfia rhizophila CBS 207.26</name>
    <dbReference type="NCBI Taxonomy" id="1314779"/>
    <lineage>
        <taxon>Eukaryota</taxon>
        <taxon>Fungi</taxon>
        <taxon>Dikarya</taxon>
        <taxon>Ascomycota</taxon>
        <taxon>Pezizomycotina</taxon>
        <taxon>Dothideomycetes</taxon>
        <taxon>Dothideomycetes incertae sedis</taxon>
        <taxon>Zopfiaceae</taxon>
        <taxon>Zopfia</taxon>
    </lineage>
</organism>
<dbReference type="Proteomes" id="UP000800200">
    <property type="component" value="Unassembled WGS sequence"/>
</dbReference>
<sequence length="168" mass="19312">MYFEIFLDRTHTSSTVSPVKHLFKLLPNPHHPLFIMAAGKRHGTITSLAKTFTTCLSYFIVRYGGDTNRRDERKWGDIAMEIPQWRIPKASLRKGFLLHPTALTLFGTNSKTADCRPRKLLWKALSAPPLLSSTLIQLQVLIRHKHLQTVNRGSHVYDEQHIHCYPIS</sequence>
<proteinExistence type="predicted"/>
<dbReference type="EMBL" id="ML994629">
    <property type="protein sequence ID" value="KAF2186477.1"/>
    <property type="molecule type" value="Genomic_DNA"/>
</dbReference>